<dbReference type="OrthoDB" id="433501at2759"/>
<keyword evidence="6" id="KW-0687">Ribonucleoprotein</keyword>
<keyword evidence="4" id="KW-0539">Nucleus</keyword>
<sequence length="117" mass="13006">MRLTSELVQQSTAVLICVGDRTLVLQNLSIPAIENLARARDGFDTLDLSNNVITTVEDTFPPFPRVTTMHLGGNRIARITGRLAQSLPNLRTLVLTGNRIATMADLNLVELRRLRRL</sequence>
<evidence type="ECO:0000256" key="1">
    <source>
        <dbReference type="ARBA" id="ARBA00004123"/>
    </source>
</evidence>
<organism evidence="6 7">
    <name type="scientific">Chondrus crispus</name>
    <name type="common">Carrageen Irish moss</name>
    <name type="synonym">Polymorpha crispa</name>
    <dbReference type="NCBI Taxonomy" id="2769"/>
    <lineage>
        <taxon>Eukaryota</taxon>
        <taxon>Rhodophyta</taxon>
        <taxon>Florideophyceae</taxon>
        <taxon>Rhodymeniophycidae</taxon>
        <taxon>Gigartinales</taxon>
        <taxon>Gigartinaceae</taxon>
        <taxon>Chondrus</taxon>
    </lineage>
</organism>
<comment type="subcellular location">
    <subcellularLocation>
        <location evidence="1">Nucleus</location>
    </subcellularLocation>
</comment>
<keyword evidence="7" id="KW-1185">Reference proteome</keyword>
<evidence type="ECO:0000256" key="3">
    <source>
        <dbReference type="ARBA" id="ARBA00022737"/>
    </source>
</evidence>
<proteinExistence type="inferred from homology"/>
<name>R7QAW1_CHOCR</name>
<dbReference type="AlphaFoldDB" id="R7QAW1"/>
<dbReference type="EMBL" id="HG001696">
    <property type="protein sequence ID" value="CDF34536.1"/>
    <property type="molecule type" value="Genomic_DNA"/>
</dbReference>
<evidence type="ECO:0000256" key="5">
    <source>
        <dbReference type="ARBA" id="ARBA00024196"/>
    </source>
</evidence>
<dbReference type="RefSeq" id="XP_005714355.1">
    <property type="nucleotide sequence ID" value="XM_005714298.1"/>
</dbReference>
<comment type="similarity">
    <text evidence="5">Belongs to the U2 small nuclear ribonucleoprotein A family.</text>
</comment>
<dbReference type="GO" id="GO:0000398">
    <property type="term" value="P:mRNA splicing, via spliceosome"/>
    <property type="evidence" value="ECO:0007669"/>
    <property type="project" value="InterPro"/>
</dbReference>
<evidence type="ECO:0000256" key="2">
    <source>
        <dbReference type="ARBA" id="ARBA00022614"/>
    </source>
</evidence>
<dbReference type="GeneID" id="17322071"/>
<dbReference type="SUPFAM" id="SSF52058">
    <property type="entry name" value="L domain-like"/>
    <property type="match status" value="1"/>
</dbReference>
<accession>R7QAW1</accession>
<dbReference type="Pfam" id="PF14580">
    <property type="entry name" value="LRR_9"/>
    <property type="match status" value="1"/>
</dbReference>
<dbReference type="Gramene" id="CDF34536">
    <property type="protein sequence ID" value="CDF34536"/>
    <property type="gene ID" value="CHC_T00010257001"/>
</dbReference>
<dbReference type="PANTHER" id="PTHR10552:SF6">
    <property type="entry name" value="U2 SMALL NUCLEAR RIBONUCLEOPROTEIN A"/>
    <property type="match status" value="1"/>
</dbReference>
<gene>
    <name evidence="6" type="ORF">CHC_T00010257001</name>
</gene>
<keyword evidence="3" id="KW-0677">Repeat</keyword>
<keyword evidence="2" id="KW-0433">Leucine-rich repeat</keyword>
<dbReference type="PROSITE" id="PS51450">
    <property type="entry name" value="LRR"/>
    <property type="match status" value="1"/>
</dbReference>
<dbReference type="InterPro" id="IPR032675">
    <property type="entry name" value="LRR_dom_sf"/>
</dbReference>
<evidence type="ECO:0000313" key="7">
    <source>
        <dbReference type="Proteomes" id="UP000012073"/>
    </source>
</evidence>
<dbReference type="PANTHER" id="PTHR10552">
    <property type="entry name" value="U2 SMALL NUCLEAR RIBONUCLEOPROTEIN A"/>
    <property type="match status" value="1"/>
</dbReference>
<dbReference type="GO" id="GO:0005686">
    <property type="term" value="C:U2 snRNP"/>
    <property type="evidence" value="ECO:0007669"/>
    <property type="project" value="TreeGrafter"/>
</dbReference>
<evidence type="ECO:0000313" key="6">
    <source>
        <dbReference type="EMBL" id="CDF34536.1"/>
    </source>
</evidence>
<dbReference type="InterPro" id="IPR044640">
    <property type="entry name" value="RU2A"/>
</dbReference>
<dbReference type="KEGG" id="ccp:CHC_T00010257001"/>
<dbReference type="Proteomes" id="UP000012073">
    <property type="component" value="Unassembled WGS sequence"/>
</dbReference>
<dbReference type="InterPro" id="IPR001611">
    <property type="entry name" value="Leu-rich_rpt"/>
</dbReference>
<dbReference type="STRING" id="2769.R7QAW1"/>
<evidence type="ECO:0000256" key="4">
    <source>
        <dbReference type="ARBA" id="ARBA00023242"/>
    </source>
</evidence>
<reference evidence="7" key="1">
    <citation type="journal article" date="2013" name="Proc. Natl. Acad. Sci. U.S.A.">
        <title>Genome structure and metabolic features in the red seaweed Chondrus crispus shed light on evolution of the Archaeplastida.</title>
        <authorList>
            <person name="Collen J."/>
            <person name="Porcel B."/>
            <person name="Carre W."/>
            <person name="Ball S.G."/>
            <person name="Chaparro C."/>
            <person name="Tonon T."/>
            <person name="Barbeyron T."/>
            <person name="Michel G."/>
            <person name="Noel B."/>
            <person name="Valentin K."/>
            <person name="Elias M."/>
            <person name="Artiguenave F."/>
            <person name="Arun A."/>
            <person name="Aury J.M."/>
            <person name="Barbosa-Neto J.F."/>
            <person name="Bothwell J.H."/>
            <person name="Bouget F.Y."/>
            <person name="Brillet L."/>
            <person name="Cabello-Hurtado F."/>
            <person name="Capella-Gutierrez S."/>
            <person name="Charrier B."/>
            <person name="Cladiere L."/>
            <person name="Cock J.M."/>
            <person name="Coelho S.M."/>
            <person name="Colleoni C."/>
            <person name="Czjzek M."/>
            <person name="Da Silva C."/>
            <person name="Delage L."/>
            <person name="Denoeud F."/>
            <person name="Deschamps P."/>
            <person name="Dittami S.M."/>
            <person name="Gabaldon T."/>
            <person name="Gachon C.M."/>
            <person name="Groisillier A."/>
            <person name="Herve C."/>
            <person name="Jabbari K."/>
            <person name="Katinka M."/>
            <person name="Kloareg B."/>
            <person name="Kowalczyk N."/>
            <person name="Labadie K."/>
            <person name="Leblanc C."/>
            <person name="Lopez P.J."/>
            <person name="McLachlan D.H."/>
            <person name="Meslet-Cladiere L."/>
            <person name="Moustafa A."/>
            <person name="Nehr Z."/>
            <person name="Nyvall Collen P."/>
            <person name="Panaud O."/>
            <person name="Partensky F."/>
            <person name="Poulain J."/>
            <person name="Rensing S.A."/>
            <person name="Rousvoal S."/>
            <person name="Samson G."/>
            <person name="Symeonidi A."/>
            <person name="Weissenbach J."/>
            <person name="Zambounis A."/>
            <person name="Wincker P."/>
            <person name="Boyen C."/>
        </authorList>
    </citation>
    <scope>NUCLEOTIDE SEQUENCE [LARGE SCALE GENOMIC DNA]</scope>
    <source>
        <strain evidence="7">cv. Stackhouse</strain>
    </source>
</reference>
<dbReference type="OMA" id="NNRICHI"/>
<dbReference type="Gene3D" id="3.80.10.10">
    <property type="entry name" value="Ribonuclease Inhibitor"/>
    <property type="match status" value="1"/>
</dbReference>
<dbReference type="GO" id="GO:0030620">
    <property type="term" value="F:U2 snRNA binding"/>
    <property type="evidence" value="ECO:0007669"/>
    <property type="project" value="InterPro"/>
</dbReference>
<protein>
    <submittedName>
        <fullName evidence="6">Probable U2 small nuclear ribonucleoprotein A</fullName>
    </submittedName>
</protein>